<evidence type="ECO:0000313" key="1">
    <source>
        <dbReference type="EMBL" id="SCF21620.1"/>
    </source>
</evidence>
<dbReference type="RefSeq" id="WP_091402931.1">
    <property type="nucleotide sequence ID" value="NZ_FMCR01000004.1"/>
</dbReference>
<dbReference type="STRING" id="285676.GA0070561_4352"/>
<keyword evidence="1" id="KW-0238">DNA-binding</keyword>
<accession>A0A1C4YLT5</accession>
<dbReference type="AlphaFoldDB" id="A0A1C4YLT5"/>
<dbReference type="InterPro" id="IPR004401">
    <property type="entry name" value="YbaB/EbfC"/>
</dbReference>
<organism evidence="1 2">
    <name type="scientific">Micromonospora saelicesensis</name>
    <dbReference type="NCBI Taxonomy" id="285676"/>
    <lineage>
        <taxon>Bacteria</taxon>
        <taxon>Bacillati</taxon>
        <taxon>Actinomycetota</taxon>
        <taxon>Actinomycetes</taxon>
        <taxon>Micromonosporales</taxon>
        <taxon>Micromonosporaceae</taxon>
        <taxon>Micromonospora</taxon>
    </lineage>
</organism>
<evidence type="ECO:0000313" key="2">
    <source>
        <dbReference type="Proteomes" id="UP000198864"/>
    </source>
</evidence>
<dbReference type="Gene3D" id="3.30.1310.10">
    <property type="entry name" value="Nucleoid-associated protein YbaB-like domain"/>
    <property type="match status" value="1"/>
</dbReference>
<dbReference type="EMBL" id="FMCR01000004">
    <property type="protein sequence ID" value="SCF21620.1"/>
    <property type="molecule type" value="Genomic_DNA"/>
</dbReference>
<dbReference type="SUPFAM" id="SSF82607">
    <property type="entry name" value="YbaB-like"/>
    <property type="match status" value="1"/>
</dbReference>
<gene>
    <name evidence="1" type="ORF">GA0070561_4352</name>
</gene>
<name>A0A1C4YLT5_9ACTN</name>
<dbReference type="Proteomes" id="UP000198864">
    <property type="component" value="Unassembled WGS sequence"/>
</dbReference>
<dbReference type="GO" id="GO:0003677">
    <property type="term" value="F:DNA binding"/>
    <property type="evidence" value="ECO:0007669"/>
    <property type="project" value="UniProtKB-KW"/>
</dbReference>
<dbReference type="InterPro" id="IPR036894">
    <property type="entry name" value="YbaB-like_sf"/>
</dbReference>
<sequence length="123" mass="12786">MNPDSLSAIRRDIAAAMESAADFVERPAGEQYQGAAGDGAVIATVGVGGQLLDVRITPQARRAVDNLTLGEHVRDAIRAAEAEAEQARTALLGSLTIGGRSVAEILANPGAAMPGTDRPRRQR</sequence>
<protein>
    <submittedName>
        <fullName evidence="1">YbaB/EbfC DNA-binding family protein</fullName>
    </submittedName>
</protein>
<dbReference type="Pfam" id="PF02575">
    <property type="entry name" value="YbaB_DNA_bd"/>
    <property type="match status" value="1"/>
</dbReference>
<reference evidence="1 2" key="1">
    <citation type="submission" date="2016-06" db="EMBL/GenBank/DDBJ databases">
        <authorList>
            <person name="Kjaerup R.B."/>
            <person name="Dalgaard T.S."/>
            <person name="Juul-Madsen H.R."/>
        </authorList>
    </citation>
    <scope>NUCLEOTIDE SEQUENCE [LARGE SCALE GENOMIC DNA]</scope>
    <source>
        <strain evidence="1 2">DSM 44871</strain>
    </source>
</reference>
<proteinExistence type="predicted"/>